<dbReference type="PANTHER" id="PTHR14647:SF90">
    <property type="entry name" value="GALACTOSE-3-O-SULFOTRANSFERASE 4 ISOFORM X1"/>
    <property type="match status" value="1"/>
</dbReference>
<dbReference type="InterPro" id="IPR000477">
    <property type="entry name" value="RT_dom"/>
</dbReference>
<gene>
    <name evidence="13" type="ORF">RIMI_LOCUS9534657</name>
</gene>
<comment type="subcellular location">
    <subcellularLocation>
        <location evidence="1">Golgi apparatus membrane</location>
        <topology evidence="1">Single-pass type II membrane protein</topology>
    </subcellularLocation>
</comment>
<evidence type="ECO:0000259" key="12">
    <source>
        <dbReference type="PROSITE" id="PS50878"/>
    </source>
</evidence>
<evidence type="ECO:0000313" key="14">
    <source>
        <dbReference type="Proteomes" id="UP001176940"/>
    </source>
</evidence>
<evidence type="ECO:0000256" key="5">
    <source>
        <dbReference type="ARBA" id="ARBA00022679"/>
    </source>
</evidence>
<dbReference type="Gene3D" id="3.10.10.10">
    <property type="entry name" value="HIV Type 1 Reverse Transcriptase, subunit A, domain 1"/>
    <property type="match status" value="1"/>
</dbReference>
<evidence type="ECO:0000256" key="11">
    <source>
        <dbReference type="ARBA" id="ARBA00023180"/>
    </source>
</evidence>
<reference evidence="13" key="1">
    <citation type="submission" date="2023-07" db="EMBL/GenBank/DDBJ databases">
        <authorList>
            <person name="Stuckert A."/>
        </authorList>
    </citation>
    <scope>NUCLEOTIDE SEQUENCE</scope>
</reference>
<keyword evidence="9" id="KW-0333">Golgi apparatus</keyword>
<dbReference type="SUPFAM" id="SSF56672">
    <property type="entry name" value="DNA/RNA polymerases"/>
    <property type="match status" value="1"/>
</dbReference>
<keyword evidence="6" id="KW-0812">Transmembrane</keyword>
<keyword evidence="8" id="KW-1133">Transmembrane helix</keyword>
<comment type="caution">
    <text evidence="13">The sequence shown here is derived from an EMBL/GenBank/DDBJ whole genome shotgun (WGS) entry which is preliminary data.</text>
</comment>
<dbReference type="InterPro" id="IPR043502">
    <property type="entry name" value="DNA/RNA_pol_sf"/>
</dbReference>
<evidence type="ECO:0000256" key="10">
    <source>
        <dbReference type="ARBA" id="ARBA00023136"/>
    </source>
</evidence>
<evidence type="ECO:0000256" key="3">
    <source>
        <dbReference type="ARBA" id="ARBA00010879"/>
    </source>
</evidence>
<dbReference type="CDD" id="cd09274">
    <property type="entry name" value="RNase_HI_RT_Ty3"/>
    <property type="match status" value="1"/>
</dbReference>
<name>A0ABN9LJN1_9NEOB</name>
<keyword evidence="7" id="KW-0735">Signal-anchor</keyword>
<evidence type="ECO:0000256" key="6">
    <source>
        <dbReference type="ARBA" id="ARBA00022692"/>
    </source>
</evidence>
<comment type="similarity">
    <text evidence="3">Belongs to the beta type-B retroviral polymerase family. HERV class-II K(HML-2) pol subfamily.</text>
</comment>
<dbReference type="Gene3D" id="3.40.50.300">
    <property type="entry name" value="P-loop containing nucleotide triphosphate hydrolases"/>
    <property type="match status" value="1"/>
</dbReference>
<keyword evidence="5" id="KW-0808">Transferase</keyword>
<dbReference type="Pfam" id="PF00078">
    <property type="entry name" value="RVT_1"/>
    <property type="match status" value="1"/>
</dbReference>
<evidence type="ECO:0000256" key="4">
    <source>
        <dbReference type="ARBA" id="ARBA00012180"/>
    </source>
</evidence>
<dbReference type="PROSITE" id="PS50878">
    <property type="entry name" value="RT_POL"/>
    <property type="match status" value="1"/>
</dbReference>
<protein>
    <recommendedName>
        <fullName evidence="4">ribonuclease H</fullName>
        <ecNumber evidence="4">3.1.26.4</ecNumber>
    </recommendedName>
</protein>
<evidence type="ECO:0000256" key="2">
    <source>
        <dbReference type="ARBA" id="ARBA00008124"/>
    </source>
</evidence>
<accession>A0ABN9LJN1</accession>
<evidence type="ECO:0000256" key="1">
    <source>
        <dbReference type="ARBA" id="ARBA00004323"/>
    </source>
</evidence>
<dbReference type="Gene3D" id="3.10.20.370">
    <property type="match status" value="1"/>
</dbReference>
<dbReference type="InterPro" id="IPR027417">
    <property type="entry name" value="P-loop_NTPase"/>
</dbReference>
<dbReference type="Gene3D" id="3.30.70.270">
    <property type="match status" value="1"/>
</dbReference>
<dbReference type="InterPro" id="IPR009729">
    <property type="entry name" value="Gal-3-0_sulfotransfrase"/>
</dbReference>
<proteinExistence type="inferred from homology"/>
<keyword evidence="10" id="KW-0472">Membrane</keyword>
<keyword evidence="14" id="KW-1185">Reference proteome</keyword>
<sequence>MRSYVKESLEKSHIRPSSSPLGVGFFFVAKKDGSLRPCIDYRLRNKITVKFQYPLPLLSDLFARIKGASWFTKIDLRGAYNLVRIKQGDEWKTAFNTPEGHFEYLVMPFGLSNAPSVFQSFMHDIFREYLDKFLIVYLDDILVFSDDWESHVKQVEVDASEIGAGAVLSQRSSDGSVMKPCAFFSRKFSPAERNYDVGNREFLAMKWAFEEWRHWLEGAKHRVVVLTDHKNLTYLESAKRLNPRQAWQVESSDCPGVDTVVDRLQQIWTHVVDNLTLSQEKAQRFANRRRCVGPRLRVGDLGGGGTVVNSVVKLPPVVMSGTSAGSVYELLLVDATFTLAFRQCASLLRRRRSGDAAATQRLRAPMFNIGDACVVLVAFFATCVVSDASVGRKKTLHVAFSVRPIFVGKRRTRRKTRASHQISPLRLVTVPQPSDRTCQPKRHIMFLKTHKTAGSTILNLLHRYGDLNGLFFALPYKYQFNYPNSFLSHRVKGYNASSRPHYDILCHHMRFNYPEVRKVMPPDSFYFTILRDPATMAESSYSYYRAVSSAFKKAPNFKAFISHPSHYYRQGERSNHYARNPLWYDLGFNSDVPFTETYAKAGIQAVENTFNLVLLAEHFDESVILLKEELCWDLDDVVTFKLNSRGTSRPLDRRDVERLRAWNTLDWYLYSYFNRTFWDKVEHFGRLKMDIEVKKLKDRRHYLAKLCLEGSEPVGAEHIKEEAIKPFQFGQEKILGWAVRKDLPPEVRTRCVRMVTPELQYKDLLDARQFPVRASNGSVAIVR</sequence>
<comment type="similarity">
    <text evidence="2">Belongs to the galactose-3-O-sulfotransferase family.</text>
</comment>
<dbReference type="EMBL" id="CAUEEQ010019881">
    <property type="protein sequence ID" value="CAJ0942257.1"/>
    <property type="molecule type" value="Genomic_DNA"/>
</dbReference>
<evidence type="ECO:0000313" key="13">
    <source>
        <dbReference type="EMBL" id="CAJ0942257.1"/>
    </source>
</evidence>
<dbReference type="Proteomes" id="UP001176940">
    <property type="component" value="Unassembled WGS sequence"/>
</dbReference>
<evidence type="ECO:0000256" key="7">
    <source>
        <dbReference type="ARBA" id="ARBA00022968"/>
    </source>
</evidence>
<dbReference type="EC" id="3.1.26.4" evidence="4"/>
<dbReference type="CDD" id="cd01647">
    <property type="entry name" value="RT_LTR"/>
    <property type="match status" value="1"/>
</dbReference>
<dbReference type="SUPFAM" id="SSF52540">
    <property type="entry name" value="P-loop containing nucleoside triphosphate hydrolases"/>
    <property type="match status" value="1"/>
</dbReference>
<dbReference type="InterPro" id="IPR043128">
    <property type="entry name" value="Rev_trsase/Diguanyl_cyclase"/>
</dbReference>
<dbReference type="PANTHER" id="PTHR14647">
    <property type="entry name" value="GALACTOSE-3-O-SULFOTRANSFERASE"/>
    <property type="match status" value="1"/>
</dbReference>
<keyword evidence="11" id="KW-0325">Glycoprotein</keyword>
<feature type="domain" description="Reverse transcriptase" evidence="12">
    <location>
        <begin position="9"/>
        <end position="188"/>
    </location>
</feature>
<dbReference type="Pfam" id="PF06990">
    <property type="entry name" value="Gal-3-0_sulfotr"/>
    <property type="match status" value="1"/>
</dbReference>
<evidence type="ECO:0000256" key="8">
    <source>
        <dbReference type="ARBA" id="ARBA00022989"/>
    </source>
</evidence>
<organism evidence="13 14">
    <name type="scientific">Ranitomeya imitator</name>
    <name type="common">mimic poison frog</name>
    <dbReference type="NCBI Taxonomy" id="111125"/>
    <lineage>
        <taxon>Eukaryota</taxon>
        <taxon>Metazoa</taxon>
        <taxon>Chordata</taxon>
        <taxon>Craniata</taxon>
        <taxon>Vertebrata</taxon>
        <taxon>Euteleostomi</taxon>
        <taxon>Amphibia</taxon>
        <taxon>Batrachia</taxon>
        <taxon>Anura</taxon>
        <taxon>Neobatrachia</taxon>
        <taxon>Hyloidea</taxon>
        <taxon>Dendrobatidae</taxon>
        <taxon>Dendrobatinae</taxon>
        <taxon>Ranitomeya</taxon>
    </lineage>
</organism>
<evidence type="ECO:0000256" key="9">
    <source>
        <dbReference type="ARBA" id="ARBA00023034"/>
    </source>
</evidence>